<sequence length="472" mass="50193">MTGGTVTIFMNDTRVTTNVMLDGERAVGTQASDEVVETVLQDEAMYTGKADVVGTSYQTAYEPIYNEAGEPIGMWYVGASQEILDEITGNALVTFLIALVAAGITAMGGVFFFSRRMSRRLGRITEALTAAGQGDFTTELSDPSEDEIGRLTAGYNQMRESLNALIKQILDTSEQVAASSEQFSASAEETSSAADEVARAVQEVSSGAENQARSMGETKSLVADLSGGMERISKNIQAINESSSANVEMAENGSQVIQKTLGQMSLIQDKTNHTAMFIHQLENKSGQINDIISLITNIANQTNLLALNAAIEAARAGESGQGFAVVAEEVRKLAEQSGSSASQIGSLIKDIQGDIEESATSMEDGREAVEGGIRQVREAESAFQSISMSAKDIAGQLEESSAAVDQMTHRTEALMQTVQTVADIADQSTEHTQSVAASSEEQNASMEEISSASNTLAHMAEELGRSVRSFKI</sequence>
<evidence type="ECO:0000256" key="2">
    <source>
        <dbReference type="ARBA" id="ARBA00022475"/>
    </source>
</evidence>
<reference evidence="15 16" key="1">
    <citation type="submission" date="2019-07" db="EMBL/GenBank/DDBJ databases">
        <title>Whole genome shotgun sequence of Marinococcus halophilus NBRC 102359.</title>
        <authorList>
            <person name="Hosoyama A."/>
            <person name="Uohara A."/>
            <person name="Ohji S."/>
            <person name="Ichikawa N."/>
        </authorList>
    </citation>
    <scope>NUCLEOTIDE SEQUENCE [LARGE SCALE GENOMIC DNA]</scope>
    <source>
        <strain evidence="15 16">NBRC 102359</strain>
    </source>
</reference>
<dbReference type="Gene3D" id="1.10.287.950">
    <property type="entry name" value="Methyl-accepting chemotaxis protein"/>
    <property type="match status" value="1"/>
</dbReference>
<dbReference type="AlphaFoldDB" id="A0A510YBY8"/>
<feature type="compositionally biased region" description="Polar residues" evidence="11">
    <location>
        <begin position="203"/>
        <end position="213"/>
    </location>
</feature>
<keyword evidence="7 12" id="KW-0472">Membrane</keyword>
<dbReference type="SUPFAM" id="SSF58104">
    <property type="entry name" value="Methyl-accepting chemotaxis protein (MCP) signaling domain"/>
    <property type="match status" value="1"/>
</dbReference>
<evidence type="ECO:0000256" key="7">
    <source>
        <dbReference type="ARBA" id="ARBA00023136"/>
    </source>
</evidence>
<dbReference type="PROSITE" id="PS50111">
    <property type="entry name" value="CHEMOTAXIS_TRANSDUC_2"/>
    <property type="match status" value="1"/>
</dbReference>
<feature type="transmembrane region" description="Helical" evidence="12">
    <location>
        <begin position="91"/>
        <end position="113"/>
    </location>
</feature>
<comment type="similarity">
    <text evidence="9">Belongs to the methyl-accepting chemotaxis (MCP) protein family.</text>
</comment>
<evidence type="ECO:0000259" key="14">
    <source>
        <dbReference type="PROSITE" id="PS50885"/>
    </source>
</evidence>
<dbReference type="GO" id="GO:0005886">
    <property type="term" value="C:plasma membrane"/>
    <property type="evidence" value="ECO:0007669"/>
    <property type="project" value="UniProtKB-SubCell"/>
</dbReference>
<evidence type="ECO:0000256" key="10">
    <source>
        <dbReference type="PROSITE-ProRule" id="PRU00284"/>
    </source>
</evidence>
<gene>
    <name evidence="15" type="primary">tlpC</name>
    <name evidence="15" type="ORF">MHA01_30560</name>
</gene>
<evidence type="ECO:0000259" key="13">
    <source>
        <dbReference type="PROSITE" id="PS50111"/>
    </source>
</evidence>
<keyword evidence="3" id="KW-0488">Methylation</keyword>
<feature type="domain" description="HAMP" evidence="14">
    <location>
        <begin position="115"/>
        <end position="167"/>
    </location>
</feature>
<evidence type="ECO:0000313" key="15">
    <source>
        <dbReference type="EMBL" id="GEK60151.1"/>
    </source>
</evidence>
<feature type="compositionally biased region" description="Low complexity" evidence="11">
    <location>
        <begin position="180"/>
        <end position="195"/>
    </location>
</feature>
<evidence type="ECO:0000313" key="16">
    <source>
        <dbReference type="Proteomes" id="UP000321051"/>
    </source>
</evidence>
<dbReference type="Pfam" id="PF17202">
    <property type="entry name" value="sCache_3_3"/>
    <property type="match status" value="1"/>
</dbReference>
<evidence type="ECO:0000256" key="8">
    <source>
        <dbReference type="ARBA" id="ARBA00023224"/>
    </source>
</evidence>
<name>A0A510YBY8_MARHA</name>
<dbReference type="GO" id="GO:0006935">
    <property type="term" value="P:chemotaxis"/>
    <property type="evidence" value="ECO:0007669"/>
    <property type="project" value="UniProtKB-KW"/>
</dbReference>
<dbReference type="CDD" id="cd11386">
    <property type="entry name" value="MCP_signal"/>
    <property type="match status" value="1"/>
</dbReference>
<dbReference type="SMART" id="SM00304">
    <property type="entry name" value="HAMP"/>
    <property type="match status" value="1"/>
</dbReference>
<dbReference type="SMART" id="SM00283">
    <property type="entry name" value="MA"/>
    <property type="match status" value="1"/>
</dbReference>
<comment type="subcellular location">
    <subcellularLocation>
        <location evidence="1">Cell membrane</location>
        <topology evidence="1">Multi-pass membrane protein</topology>
    </subcellularLocation>
</comment>
<dbReference type="STRING" id="1371.GCA_900166605_01357"/>
<feature type="region of interest" description="Disordered" evidence="11">
    <location>
        <begin position="180"/>
        <end position="217"/>
    </location>
</feature>
<dbReference type="PANTHER" id="PTHR32089:SF114">
    <property type="entry name" value="METHYL-ACCEPTING CHEMOTAXIS PROTEIN MCPB"/>
    <property type="match status" value="1"/>
</dbReference>
<keyword evidence="5 12" id="KW-0812">Transmembrane</keyword>
<dbReference type="SUPFAM" id="SSF103190">
    <property type="entry name" value="Sensory domain-like"/>
    <property type="match status" value="1"/>
</dbReference>
<keyword evidence="4" id="KW-0145">Chemotaxis</keyword>
<evidence type="ECO:0000256" key="6">
    <source>
        <dbReference type="ARBA" id="ARBA00022989"/>
    </source>
</evidence>
<proteinExistence type="inferred from homology"/>
<accession>A0A510YBY8</accession>
<dbReference type="InterPro" id="IPR033463">
    <property type="entry name" value="sCache_3"/>
</dbReference>
<organism evidence="15 16">
    <name type="scientific">Marinococcus halophilus</name>
    <dbReference type="NCBI Taxonomy" id="1371"/>
    <lineage>
        <taxon>Bacteria</taxon>
        <taxon>Bacillati</taxon>
        <taxon>Bacillota</taxon>
        <taxon>Bacilli</taxon>
        <taxon>Bacillales</taxon>
        <taxon>Bacillaceae</taxon>
        <taxon>Marinococcus</taxon>
    </lineage>
</organism>
<protein>
    <submittedName>
        <fullName evidence="15">Methyl-accepting chemotaxis protein TlpC</fullName>
    </submittedName>
</protein>
<dbReference type="InterPro" id="IPR029151">
    <property type="entry name" value="Sensor-like_sf"/>
</dbReference>
<evidence type="ECO:0000256" key="12">
    <source>
        <dbReference type="SAM" id="Phobius"/>
    </source>
</evidence>
<dbReference type="Pfam" id="PF00015">
    <property type="entry name" value="MCPsignal"/>
    <property type="match status" value="1"/>
</dbReference>
<evidence type="ECO:0000256" key="11">
    <source>
        <dbReference type="SAM" id="MobiDB-lite"/>
    </source>
</evidence>
<evidence type="ECO:0000256" key="9">
    <source>
        <dbReference type="ARBA" id="ARBA00029447"/>
    </source>
</evidence>
<dbReference type="GO" id="GO:0007165">
    <property type="term" value="P:signal transduction"/>
    <property type="evidence" value="ECO:0007669"/>
    <property type="project" value="UniProtKB-KW"/>
</dbReference>
<feature type="region of interest" description="Disordered" evidence="11">
    <location>
        <begin position="428"/>
        <end position="450"/>
    </location>
</feature>
<feature type="domain" description="Methyl-accepting transducer" evidence="13">
    <location>
        <begin position="186"/>
        <end position="422"/>
    </location>
</feature>
<dbReference type="Gene3D" id="6.10.340.10">
    <property type="match status" value="1"/>
</dbReference>
<keyword evidence="8 10" id="KW-0807">Transducer</keyword>
<dbReference type="PROSITE" id="PS50885">
    <property type="entry name" value="HAMP"/>
    <property type="match status" value="1"/>
</dbReference>
<dbReference type="CDD" id="cd06225">
    <property type="entry name" value="HAMP"/>
    <property type="match status" value="1"/>
</dbReference>
<dbReference type="Pfam" id="PF00672">
    <property type="entry name" value="HAMP"/>
    <property type="match status" value="1"/>
</dbReference>
<keyword evidence="16" id="KW-1185">Reference proteome</keyword>
<keyword evidence="6 12" id="KW-1133">Transmembrane helix</keyword>
<dbReference type="InterPro" id="IPR003660">
    <property type="entry name" value="HAMP_dom"/>
</dbReference>
<evidence type="ECO:0000256" key="1">
    <source>
        <dbReference type="ARBA" id="ARBA00004651"/>
    </source>
</evidence>
<dbReference type="PANTHER" id="PTHR32089">
    <property type="entry name" value="METHYL-ACCEPTING CHEMOTAXIS PROTEIN MCPB"/>
    <property type="match status" value="1"/>
</dbReference>
<dbReference type="Proteomes" id="UP000321051">
    <property type="component" value="Unassembled WGS sequence"/>
</dbReference>
<keyword evidence="2" id="KW-1003">Cell membrane</keyword>
<dbReference type="InterPro" id="IPR004089">
    <property type="entry name" value="MCPsignal_dom"/>
</dbReference>
<comment type="caution">
    <text evidence="15">The sequence shown here is derived from an EMBL/GenBank/DDBJ whole genome shotgun (WGS) entry which is preliminary data.</text>
</comment>
<dbReference type="RefSeq" id="WP_307725209.1">
    <property type="nucleotide sequence ID" value="NZ_BJUN01000031.1"/>
</dbReference>
<evidence type="ECO:0000256" key="4">
    <source>
        <dbReference type="ARBA" id="ARBA00022500"/>
    </source>
</evidence>
<evidence type="ECO:0000256" key="5">
    <source>
        <dbReference type="ARBA" id="ARBA00022692"/>
    </source>
</evidence>
<dbReference type="EMBL" id="BJUN01000031">
    <property type="protein sequence ID" value="GEK60151.1"/>
    <property type="molecule type" value="Genomic_DNA"/>
</dbReference>
<evidence type="ECO:0000256" key="3">
    <source>
        <dbReference type="ARBA" id="ARBA00022481"/>
    </source>
</evidence>